<sequence length="150" mass="17293">MNHTPDGAAGGHFAHRKRQESTFSLAEAPPERILTLLEAMEQRLDWAREIVAEGEEAFNRPANWRSRESLKSISMDLNTAADRFPERVREQYPDIPWRALRGLRNILAHDYTSTRYDILWNTAKRDLPRVRSQLAALRADIEGQPTGRDD</sequence>
<dbReference type="PANTHER" id="PTHR34139">
    <property type="entry name" value="UPF0331 PROTEIN MJ0127"/>
    <property type="match status" value="1"/>
</dbReference>
<keyword evidence="3" id="KW-0540">Nuclease</keyword>
<evidence type="ECO:0008006" key="9">
    <source>
        <dbReference type="Google" id="ProtNLM"/>
    </source>
</evidence>
<accession>A0ABQ2AWL1</accession>
<keyword evidence="1" id="KW-0597">Phosphoprotein</keyword>
<evidence type="ECO:0000256" key="2">
    <source>
        <dbReference type="ARBA" id="ARBA00022649"/>
    </source>
</evidence>
<gene>
    <name evidence="7" type="ORF">GCM10007170_36480</name>
</gene>
<name>A0ABQ2AWL1_9MICC</name>
<evidence type="ECO:0000256" key="3">
    <source>
        <dbReference type="ARBA" id="ARBA00022722"/>
    </source>
</evidence>
<evidence type="ECO:0000313" key="7">
    <source>
        <dbReference type="EMBL" id="GGI00106.1"/>
    </source>
</evidence>
<dbReference type="InterPro" id="IPR008201">
    <property type="entry name" value="HepT-like"/>
</dbReference>
<evidence type="ECO:0000256" key="1">
    <source>
        <dbReference type="ARBA" id="ARBA00022553"/>
    </source>
</evidence>
<protein>
    <recommendedName>
        <fullName evidence="9">DUF86 domain-containing protein</fullName>
    </recommendedName>
</protein>
<keyword evidence="8" id="KW-1185">Reference proteome</keyword>
<evidence type="ECO:0000256" key="5">
    <source>
        <dbReference type="ARBA" id="ARBA00022801"/>
    </source>
</evidence>
<dbReference type="Proteomes" id="UP000643279">
    <property type="component" value="Unassembled WGS sequence"/>
</dbReference>
<evidence type="ECO:0000313" key="8">
    <source>
        <dbReference type="Proteomes" id="UP000643279"/>
    </source>
</evidence>
<dbReference type="EMBL" id="BMFW01000025">
    <property type="protein sequence ID" value="GGI00106.1"/>
    <property type="molecule type" value="Genomic_DNA"/>
</dbReference>
<dbReference type="PANTHER" id="PTHR34139:SF1">
    <property type="entry name" value="RNASE MJ1380-RELATED"/>
    <property type="match status" value="1"/>
</dbReference>
<dbReference type="Pfam" id="PF01934">
    <property type="entry name" value="HepT-like"/>
    <property type="match status" value="1"/>
</dbReference>
<dbReference type="RefSeq" id="WP_188572962.1">
    <property type="nucleotide sequence ID" value="NZ_BMFW01000025.1"/>
</dbReference>
<proteinExistence type="predicted"/>
<keyword evidence="2" id="KW-1277">Toxin-antitoxin system</keyword>
<comment type="caution">
    <text evidence="7">The sequence shown here is derived from an EMBL/GenBank/DDBJ whole genome shotgun (WGS) entry which is preliminary data.</text>
</comment>
<dbReference type="InterPro" id="IPR051813">
    <property type="entry name" value="HepT_RNase_toxin"/>
</dbReference>
<feature type="region of interest" description="Disordered" evidence="6">
    <location>
        <begin position="1"/>
        <end position="23"/>
    </location>
</feature>
<keyword evidence="5" id="KW-0378">Hydrolase</keyword>
<organism evidence="7 8">
    <name type="scientific">Arthrobacter liuii</name>
    <dbReference type="NCBI Taxonomy" id="1476996"/>
    <lineage>
        <taxon>Bacteria</taxon>
        <taxon>Bacillati</taxon>
        <taxon>Actinomycetota</taxon>
        <taxon>Actinomycetes</taxon>
        <taxon>Micrococcales</taxon>
        <taxon>Micrococcaceae</taxon>
        <taxon>Arthrobacter</taxon>
    </lineage>
</organism>
<keyword evidence="4" id="KW-0547">Nucleotide-binding</keyword>
<reference evidence="8" key="1">
    <citation type="journal article" date="2019" name="Int. J. Syst. Evol. Microbiol.">
        <title>The Global Catalogue of Microorganisms (GCM) 10K type strain sequencing project: providing services to taxonomists for standard genome sequencing and annotation.</title>
        <authorList>
            <consortium name="The Broad Institute Genomics Platform"/>
            <consortium name="The Broad Institute Genome Sequencing Center for Infectious Disease"/>
            <person name="Wu L."/>
            <person name="Ma J."/>
        </authorList>
    </citation>
    <scope>NUCLEOTIDE SEQUENCE [LARGE SCALE GENOMIC DNA]</scope>
    <source>
        <strain evidence="8">CGMCC 1.12778</strain>
    </source>
</reference>
<evidence type="ECO:0000256" key="6">
    <source>
        <dbReference type="SAM" id="MobiDB-lite"/>
    </source>
</evidence>
<evidence type="ECO:0000256" key="4">
    <source>
        <dbReference type="ARBA" id="ARBA00022741"/>
    </source>
</evidence>